<keyword evidence="13" id="KW-1185">Reference proteome</keyword>
<keyword evidence="12" id="KW-0808">Transferase</keyword>
<comment type="subcellular location">
    <subcellularLocation>
        <location evidence="1">Cell membrane</location>
    </subcellularLocation>
    <subcellularLocation>
        <location evidence="2">Cytoplasm</location>
    </subcellularLocation>
</comment>
<feature type="region of interest" description="Disordered" evidence="10">
    <location>
        <begin position="554"/>
        <end position="624"/>
    </location>
</feature>
<feature type="compositionally biased region" description="Polar residues" evidence="10">
    <location>
        <begin position="1091"/>
        <end position="1107"/>
    </location>
</feature>
<dbReference type="GO" id="GO:0006915">
    <property type="term" value="P:apoptotic process"/>
    <property type="evidence" value="ECO:0007669"/>
    <property type="project" value="UniProtKB-KW"/>
</dbReference>
<dbReference type="Pfam" id="PF25328">
    <property type="entry name" value="PH_MADD"/>
    <property type="match status" value="1"/>
</dbReference>
<dbReference type="GO" id="GO:0005829">
    <property type="term" value="C:cytosol"/>
    <property type="evidence" value="ECO:0007669"/>
    <property type="project" value="TreeGrafter"/>
</dbReference>
<feature type="region of interest" description="Disordered" evidence="10">
    <location>
        <begin position="124"/>
        <end position="168"/>
    </location>
</feature>
<feature type="compositionally biased region" description="Basic residues" evidence="10">
    <location>
        <begin position="943"/>
        <end position="952"/>
    </location>
</feature>
<dbReference type="Pfam" id="PF23629">
    <property type="entry name" value="Death_MADD"/>
    <property type="match status" value="1"/>
</dbReference>
<protein>
    <recommendedName>
        <fullName evidence="4">MAP kinase-activating death domain protein</fullName>
    </recommendedName>
</protein>
<dbReference type="InterPro" id="IPR005112">
    <property type="entry name" value="dDENN_dom"/>
</dbReference>
<keyword evidence="5" id="KW-1003">Cell membrane</keyword>
<dbReference type="Pfam" id="PF02141">
    <property type="entry name" value="DENN"/>
    <property type="match status" value="1"/>
</dbReference>
<evidence type="ECO:0000256" key="5">
    <source>
        <dbReference type="ARBA" id="ARBA00022475"/>
    </source>
</evidence>
<dbReference type="InterPro" id="IPR037516">
    <property type="entry name" value="Tripartite_DENN"/>
</dbReference>
<dbReference type="SMART" id="SM00800">
    <property type="entry name" value="uDENN"/>
    <property type="match status" value="1"/>
</dbReference>
<dbReference type="GO" id="GO:0032483">
    <property type="term" value="P:regulation of Rab protein signal transduction"/>
    <property type="evidence" value="ECO:0007669"/>
    <property type="project" value="TreeGrafter"/>
</dbReference>
<evidence type="ECO:0000256" key="3">
    <source>
        <dbReference type="ARBA" id="ARBA00005978"/>
    </source>
</evidence>
<dbReference type="GO" id="GO:0005085">
    <property type="term" value="F:guanyl-nucleotide exchange factor activity"/>
    <property type="evidence" value="ECO:0007669"/>
    <property type="project" value="UniProtKB-KW"/>
</dbReference>
<feature type="compositionally biased region" description="Polar residues" evidence="10">
    <location>
        <begin position="554"/>
        <end position="569"/>
    </location>
</feature>
<evidence type="ECO:0000256" key="9">
    <source>
        <dbReference type="ARBA" id="ARBA00023136"/>
    </source>
</evidence>
<keyword evidence="9" id="KW-0472">Membrane</keyword>
<feature type="region of interest" description="Disordered" evidence="10">
    <location>
        <begin position="708"/>
        <end position="763"/>
    </location>
</feature>
<comment type="caution">
    <text evidence="12">The sequence shown here is derived from an EMBL/GenBank/DDBJ whole genome shotgun (WGS) entry which is preliminary data.</text>
</comment>
<dbReference type="Proteomes" id="UP001152320">
    <property type="component" value="Chromosome 19"/>
</dbReference>
<evidence type="ECO:0000259" key="11">
    <source>
        <dbReference type="PROSITE" id="PS50211"/>
    </source>
</evidence>
<feature type="region of interest" description="Disordered" evidence="10">
    <location>
        <begin position="1091"/>
        <end position="1142"/>
    </location>
</feature>
<feature type="region of interest" description="Disordered" evidence="10">
    <location>
        <begin position="937"/>
        <end position="988"/>
    </location>
</feature>
<dbReference type="SMART" id="SM00801">
    <property type="entry name" value="dDENN"/>
    <property type="match status" value="1"/>
</dbReference>
<dbReference type="OrthoDB" id="6282239at2759"/>
<feature type="domain" description="UDENN" evidence="11">
    <location>
        <begin position="18"/>
        <end position="511"/>
    </location>
</feature>
<dbReference type="PANTHER" id="PTHR13008:SF7">
    <property type="entry name" value="MAP KINASE-ACTIVATING DEATH DOMAIN PROTEIN"/>
    <property type="match status" value="1"/>
</dbReference>
<dbReference type="PROSITE" id="PS50211">
    <property type="entry name" value="DENN"/>
    <property type="match status" value="1"/>
</dbReference>
<keyword evidence="8" id="KW-0053">Apoptosis</keyword>
<evidence type="ECO:0000256" key="10">
    <source>
        <dbReference type="SAM" id="MobiDB-lite"/>
    </source>
</evidence>
<feature type="region of interest" description="Disordered" evidence="10">
    <location>
        <begin position="641"/>
        <end position="668"/>
    </location>
</feature>
<evidence type="ECO:0000313" key="13">
    <source>
        <dbReference type="Proteomes" id="UP001152320"/>
    </source>
</evidence>
<dbReference type="GO" id="GO:0042981">
    <property type="term" value="P:regulation of apoptotic process"/>
    <property type="evidence" value="ECO:0007669"/>
    <property type="project" value="TreeGrafter"/>
</dbReference>
<dbReference type="InterPro" id="IPR056574">
    <property type="entry name" value="Death_MADD"/>
</dbReference>
<evidence type="ECO:0000313" key="12">
    <source>
        <dbReference type="EMBL" id="KAJ8024030.1"/>
    </source>
</evidence>
<feature type="compositionally biased region" description="Basic residues" evidence="10">
    <location>
        <begin position="157"/>
        <end position="168"/>
    </location>
</feature>
<dbReference type="InterPro" id="IPR005113">
    <property type="entry name" value="uDENN_dom"/>
</dbReference>
<keyword evidence="6" id="KW-0963">Cytoplasm</keyword>
<dbReference type="GO" id="GO:0016301">
    <property type="term" value="F:kinase activity"/>
    <property type="evidence" value="ECO:0007669"/>
    <property type="project" value="UniProtKB-KW"/>
</dbReference>
<dbReference type="SMART" id="SM00799">
    <property type="entry name" value="DENN"/>
    <property type="match status" value="1"/>
</dbReference>
<name>A0A9Q0YMG0_HOLLE</name>
<dbReference type="PANTHER" id="PTHR13008">
    <property type="entry name" value="MAP-KINASE ACTIVATING DEATH DOMAIN PROTEIN MADD /DENN/AEX-3 C.ELEGANS"/>
    <property type="match status" value="1"/>
</dbReference>
<dbReference type="InterPro" id="IPR039980">
    <property type="entry name" value="MADD"/>
</dbReference>
<comment type="similarity">
    <text evidence="3">Belongs to the MADD family.</text>
</comment>
<dbReference type="Pfam" id="PF03456">
    <property type="entry name" value="uDENN"/>
    <property type="match status" value="1"/>
</dbReference>
<keyword evidence="12" id="KW-0418">Kinase</keyword>
<feature type="region of interest" description="Disordered" evidence="10">
    <location>
        <begin position="676"/>
        <end position="695"/>
    </location>
</feature>
<dbReference type="InterPro" id="IPR001194">
    <property type="entry name" value="cDENN_dom"/>
</dbReference>
<feature type="compositionally biased region" description="Polar residues" evidence="10">
    <location>
        <begin position="743"/>
        <end position="753"/>
    </location>
</feature>
<feature type="compositionally biased region" description="Polar residues" evidence="10">
    <location>
        <begin position="127"/>
        <end position="137"/>
    </location>
</feature>
<reference evidence="12" key="1">
    <citation type="submission" date="2021-10" db="EMBL/GenBank/DDBJ databases">
        <title>Tropical sea cucumber genome reveals ecological adaptation and Cuvierian tubules defense mechanism.</title>
        <authorList>
            <person name="Chen T."/>
        </authorList>
    </citation>
    <scope>NUCLEOTIDE SEQUENCE</scope>
    <source>
        <strain evidence="12">Nanhai2018</strain>
        <tissue evidence="12">Muscle</tissue>
    </source>
</reference>
<gene>
    <name evidence="12" type="ORF">HOLleu_36640</name>
</gene>
<feature type="compositionally biased region" description="Low complexity" evidence="10">
    <location>
        <begin position="605"/>
        <end position="618"/>
    </location>
</feature>
<organism evidence="12 13">
    <name type="scientific">Holothuria leucospilota</name>
    <name type="common">Black long sea cucumber</name>
    <name type="synonym">Mertensiothuria leucospilota</name>
    <dbReference type="NCBI Taxonomy" id="206669"/>
    <lineage>
        <taxon>Eukaryota</taxon>
        <taxon>Metazoa</taxon>
        <taxon>Echinodermata</taxon>
        <taxon>Eleutherozoa</taxon>
        <taxon>Echinozoa</taxon>
        <taxon>Holothuroidea</taxon>
        <taxon>Aspidochirotacea</taxon>
        <taxon>Aspidochirotida</taxon>
        <taxon>Holothuriidae</taxon>
        <taxon>Holothuria</taxon>
    </lineage>
</organism>
<keyword evidence="7" id="KW-0344">Guanine-nucleotide releasing factor</keyword>
<sequence length="1640" mass="182946">MGDACGNNKYFCPRLLDYVILVGARKPNSNNDVAQTPELLRRYPQEDHADFVLPPDVVFFCQPEGCHTVSQKRYSLRQNTSFVFTLTDKETSRVRYGICVNFYRPFKTTERKLSHVVDQRNEKVKLTTRQNSSSNDALNVPGDDIDGDEDLDSPKTPKSRRKHKQAKRVRNNSLTSLCIISHHPFISTFRECLFILKRLIDSCNERSSRRKVGGSRSTFRESIWGILAGLCADVPPIIKHDIRQIETWILRLLSAPVPVPGKTRVEMEILDSESHAPFVFALPDHTRFSLADFPLHLPLELLGIDTCLKVLTLIVLENKLLLAPTPFLIGVPATFFRYKPQFSLPDDVWLVDLDANKITKSGKIEIIPALPEPEEQELKTHLKQALASMSLNYLPPIKDFDKAQGEVEAITRHREAAPDNSFNKYIFGNDVDSVDVATRVAMVKFLLSPNVLGNHTEHTRTLRLHPRPVVAFQVASFLASRPIKTVFVENLARTQAVEYFGEYCLNPSNHTFLRIQTGLFDPQMIGDKQKWFRDQLVPVNFAVHFENCTLTAALPSNSEEASDSSNPTDESGESEPEGVFSEVDEHSVYQPPDSLHIPQEISRNDSSQSLPDSDSSSSQEMHMPRDLSLSSLDTDQDLENMVQDSDVSGPHRRRKKISQDGRTSPSFMEKVNAFFRSDSSDSSSPPSPTKTNNKQSLLNGLMTFALDQGARGDMPSSPTSVRSDRNGYPASIRSDPGPPRKYSFNSSGTTTSMGLPPRPKKTNSSFTREILHTVSSCFYSAISLFAEGAPSKVSFRLRIISDTRRMMDVRNRIKHRKLSPANERPNSEDQVFLKEITRGVLEGNNVGWLNWPRLKKLMQNENLRAQVISQLHPQDNTIKEEYIEDVKVEKAVYKGMVSILRAIVSGLEHSYENHTPGGMASTFALLEMAHTHYFGKEPEKAERRGHKPRHPAQRPEPGGYPRVNMLPPRPRKVVSSNSVSSPGALPRLPGAYADPLPVAPSTVPMPPGAPTAPKPPVALAVQTRSMSADRIGGLVGTTARQEETSLNGSFDVVDETDAPIGSSTGAGVHGAVGIATGVAVTGIIGNSINMSPLTGSGDQAEDSSTTPGDEIPSPVSSNIPQGVISDIENNNTSTLPGHGPGYQDRMTTMNEAGNPRMQGVVAADPLVMSRRERFRRNMSSIDSELSEASTLVSFSSDTIGDESDAGSTIEDGRMKRPIKISHQPIRTVLSDSEIETSGVHYGQKYSRQGSSNKLGTKSCVSVGFRYHKGRMIATEAVSSEVILRHYIFEALVAKDRSLLWDQQQFWEDAFLDAVAAERDAVGMDQGPAEMMNRYDSLTPEERRRLEMDEDRLLSDMLFNMSAFMVMMKVPKPDVKKKVRRLLGRSHVGLIHSQCVNDVLDQINNLHGNDIDLKPSASRQMRKHSFVVHSGSGNNGDVLFMEVCDDCIIIRSGNGAVCDRCWYERLINMSFCPKTKVLCLSRKVKNSTRLDKFYTKKCKELYHCIKETMEKAANRQKNGVTNEPDLGGEFPIQDMRTGEGGLLQVTMEGIGLKFPQSKTFIELKDIKEYKTKKDVFMLVEFNQQSKSNIRHKFQSNMAHEIGYAMLCVFSYIATAKNSEGNTRKEMEARMAGRRREFMTTP</sequence>
<proteinExistence type="inferred from homology"/>
<evidence type="ECO:0000256" key="2">
    <source>
        <dbReference type="ARBA" id="ARBA00004496"/>
    </source>
</evidence>
<evidence type="ECO:0000256" key="8">
    <source>
        <dbReference type="ARBA" id="ARBA00022703"/>
    </source>
</evidence>
<evidence type="ECO:0000256" key="4">
    <source>
        <dbReference type="ARBA" id="ARBA00017868"/>
    </source>
</evidence>
<dbReference type="Gene3D" id="3.40.50.11500">
    <property type="match status" value="1"/>
</dbReference>
<dbReference type="GO" id="GO:0005886">
    <property type="term" value="C:plasma membrane"/>
    <property type="evidence" value="ECO:0007669"/>
    <property type="project" value="UniProtKB-SubCell"/>
</dbReference>
<evidence type="ECO:0000256" key="6">
    <source>
        <dbReference type="ARBA" id="ARBA00022490"/>
    </source>
</evidence>
<evidence type="ECO:0000256" key="1">
    <source>
        <dbReference type="ARBA" id="ARBA00004236"/>
    </source>
</evidence>
<dbReference type="Gene3D" id="3.30.450.200">
    <property type="match status" value="1"/>
</dbReference>
<dbReference type="InterPro" id="IPR057469">
    <property type="entry name" value="PH_MADD"/>
</dbReference>
<evidence type="ECO:0000256" key="7">
    <source>
        <dbReference type="ARBA" id="ARBA00022658"/>
    </source>
</evidence>
<dbReference type="InterPro" id="IPR043153">
    <property type="entry name" value="DENN_C"/>
</dbReference>
<accession>A0A9Q0YMG0</accession>
<dbReference type="EMBL" id="JAIZAY010000019">
    <property type="protein sequence ID" value="KAJ8024030.1"/>
    <property type="molecule type" value="Genomic_DNA"/>
</dbReference>